<dbReference type="Gene3D" id="2.180.10.10">
    <property type="entry name" value="RHS repeat-associated core"/>
    <property type="match status" value="1"/>
</dbReference>
<organism evidence="2 3">
    <name type="scientific">Caldilinea aerophila (strain DSM 14535 / JCM 11387 / NBRC 104270 / STL-6-O1)</name>
    <dbReference type="NCBI Taxonomy" id="926550"/>
    <lineage>
        <taxon>Bacteria</taxon>
        <taxon>Bacillati</taxon>
        <taxon>Chloroflexota</taxon>
        <taxon>Caldilineae</taxon>
        <taxon>Caldilineales</taxon>
        <taxon>Caldilineaceae</taxon>
        <taxon>Caldilinea</taxon>
    </lineage>
</organism>
<dbReference type="NCBIfam" id="TIGR03696">
    <property type="entry name" value="Rhs_assc_core"/>
    <property type="match status" value="1"/>
</dbReference>
<dbReference type="KEGG" id="cap:CLDAP_38750"/>
<keyword evidence="3" id="KW-1185">Reference proteome</keyword>
<dbReference type="InterPro" id="IPR050708">
    <property type="entry name" value="T6SS_VgrG/RHS"/>
</dbReference>
<dbReference type="eggNOG" id="COG3209">
    <property type="taxonomic scope" value="Bacteria"/>
</dbReference>
<dbReference type="PANTHER" id="PTHR32305:SF17">
    <property type="entry name" value="TRNA NUCLEASE WAPA"/>
    <property type="match status" value="1"/>
</dbReference>
<dbReference type="STRING" id="926550.CLDAP_02480"/>
<evidence type="ECO:0008006" key="4">
    <source>
        <dbReference type="Google" id="ProtNLM"/>
    </source>
</evidence>
<dbReference type="PANTHER" id="PTHR32305">
    <property type="match status" value="1"/>
</dbReference>
<dbReference type="InterPro" id="IPR022385">
    <property type="entry name" value="Rhs_assc_core"/>
</dbReference>
<sequence length="403" mass="43614">MSVSGAVSASFVYDGDGRRVKATVNGVTTYYVGDYYEVSGGVVKKYYSAGGKRVALRSGGTLYWLLSDHLGSTAVTLSGTTEAGEVRYRAFGATRFTSGTTPTSYRFTGQREEAALGLYFYNARWYDPALGHFLSPDSIVPEPGNALDYHRYAYVRFNPLKYTDPSGHYSVEELMQHFGVDSFEALMALFGEGGPYAGNSGWYDILRAAQDGDRITATLPDYQTSISGSFVRTSEGRIMIDMGYSHLVPEAEFARFGGHWVGWSPEYGMYHLQGVNGERWATATSGGQMLSDIPCNIWDCVAIGIDLAAVGYAYTSEAAFWSTPVTTIGGAAGFTYGKLAQYGTAAAGVGWAEYQFQRGKASSADLWVARATAVTGIMPLPVIGPVAATVQLAWDILDPIHPW</sequence>
<evidence type="ECO:0000313" key="2">
    <source>
        <dbReference type="EMBL" id="BAM01915.1"/>
    </source>
</evidence>
<evidence type="ECO:0000313" key="3">
    <source>
        <dbReference type="Proteomes" id="UP000007880"/>
    </source>
</evidence>
<dbReference type="KEGG" id="cap:CLDAP_02480"/>
<reference evidence="2 3" key="1">
    <citation type="submission" date="2012-02" db="EMBL/GenBank/DDBJ databases">
        <title>Complete genome sequence of Caldilinea aerophila DSM 14535 (= NBRC 102666).</title>
        <authorList>
            <person name="Oguchi A."/>
            <person name="Hosoyama A."/>
            <person name="Sekine M."/>
            <person name="Fukai R."/>
            <person name="Kato Y."/>
            <person name="Nakamura S."/>
            <person name="Hanada S."/>
            <person name="Yamazaki S."/>
            <person name="Fujita N."/>
        </authorList>
    </citation>
    <scope>NUCLEOTIDE SEQUENCE [LARGE SCALE GENOMIC DNA]</scope>
    <source>
        <strain evidence="2">DSM 14535</strain>
        <strain evidence="3">DSM 14535 / JCM 11387 / NBRC 104270 / STL-6-O1</strain>
    </source>
</reference>
<dbReference type="HOGENOM" id="CLU_071785_0_0_0"/>
<dbReference type="OrthoDB" id="166729at2"/>
<dbReference type="EMBL" id="AP012337">
    <property type="protein sequence ID" value="BAL98287.1"/>
    <property type="molecule type" value="Genomic_DNA"/>
</dbReference>
<protein>
    <recommendedName>
        <fullName evidence="4">RHS repeat-associated core domain-containing protein</fullName>
    </recommendedName>
</protein>
<proteinExistence type="predicted"/>
<gene>
    <name evidence="1" type="ordered locus">CLDAP_02480</name>
    <name evidence="2" type="ordered locus">CLDAP_38750</name>
</gene>
<accession>I0I9H7</accession>
<dbReference type="Proteomes" id="UP000007880">
    <property type="component" value="Chromosome"/>
</dbReference>
<dbReference type="RefSeq" id="WP_014431529.1">
    <property type="nucleotide sequence ID" value="NC_017079.1"/>
</dbReference>
<dbReference type="AlphaFoldDB" id="I0I9H7"/>
<name>I0I9H7_CALAS</name>
<dbReference type="EMBL" id="AP012337">
    <property type="protein sequence ID" value="BAM01915.1"/>
    <property type="molecule type" value="Genomic_DNA"/>
</dbReference>
<evidence type="ECO:0000313" key="1">
    <source>
        <dbReference type="EMBL" id="BAL98287.1"/>
    </source>
</evidence>